<accession>A0A1J4MKR8</accession>
<dbReference type="EMBL" id="LRBP01000009">
    <property type="protein sequence ID" value="OII74808.1"/>
    <property type="molecule type" value="Genomic_DNA"/>
</dbReference>
<evidence type="ECO:0000313" key="4">
    <source>
        <dbReference type="Proteomes" id="UP000186176"/>
    </source>
</evidence>
<organism evidence="3 4">
    <name type="scientific">Cryptosporidium ubiquitum</name>
    <dbReference type="NCBI Taxonomy" id="857276"/>
    <lineage>
        <taxon>Eukaryota</taxon>
        <taxon>Sar</taxon>
        <taxon>Alveolata</taxon>
        <taxon>Apicomplexa</taxon>
        <taxon>Conoidasida</taxon>
        <taxon>Coccidia</taxon>
        <taxon>Eucoccidiorida</taxon>
        <taxon>Eimeriorina</taxon>
        <taxon>Cryptosporidiidae</taxon>
        <taxon>Cryptosporidium</taxon>
    </lineage>
</organism>
<evidence type="ECO:0000313" key="3">
    <source>
        <dbReference type="EMBL" id="OII74808.1"/>
    </source>
</evidence>
<keyword evidence="4" id="KW-1185">Reference proteome</keyword>
<dbReference type="OrthoDB" id="2635at2759"/>
<dbReference type="VEuPathDB" id="CryptoDB:cubi_00361"/>
<protein>
    <recommendedName>
        <fullName evidence="2">PITH domain-containing protein</fullName>
    </recommendedName>
</protein>
<feature type="domain" description="PITH" evidence="2">
    <location>
        <begin position="13"/>
        <end position="187"/>
    </location>
</feature>
<dbReference type="GeneID" id="39977154"/>
<dbReference type="Gene3D" id="2.60.120.470">
    <property type="entry name" value="PITH domain"/>
    <property type="match status" value="1"/>
</dbReference>
<evidence type="ECO:0000256" key="1">
    <source>
        <dbReference type="ARBA" id="ARBA00025788"/>
    </source>
</evidence>
<dbReference type="PANTHER" id="PTHR12175">
    <property type="entry name" value="AD039 HT014 THIOREDOXIN FAMILY TRP26"/>
    <property type="match status" value="1"/>
</dbReference>
<proteinExistence type="inferred from homology"/>
<comment type="caution">
    <text evidence="3">The sequence shown here is derived from an EMBL/GenBank/DDBJ whole genome shotgun (WGS) entry which is preliminary data.</text>
</comment>
<dbReference type="PANTHER" id="PTHR12175:SF1">
    <property type="entry name" value="PITH DOMAIN-CONTAINING PROTEIN 1"/>
    <property type="match status" value="1"/>
</dbReference>
<dbReference type="GO" id="GO:0005737">
    <property type="term" value="C:cytoplasm"/>
    <property type="evidence" value="ECO:0007669"/>
    <property type="project" value="UniProtKB-ARBA"/>
</dbReference>
<evidence type="ECO:0000259" key="2">
    <source>
        <dbReference type="PROSITE" id="PS51532"/>
    </source>
</evidence>
<gene>
    <name evidence="3" type="ORF">cubi_00361</name>
</gene>
<dbReference type="InterPro" id="IPR037047">
    <property type="entry name" value="PITH_dom_sf"/>
</dbReference>
<sequence length="205" mass="22906">MPGEHGGAGCSCQHEAAITGGKDLLPHIELDKVLALNELNVGSCKGIFRPYEERLREDKVCKSQDDDPELIIFVKFSSPCKINSLNIIGGENGKSPNRVNLYINDETLDFSSIPDQEPVQSLDLVEDYCGTVDYSLKVSKFKNVDLLVMHFPSSFSNDQSWIYYIRIIGESSGYQRKAVQAVYESKPNVLDHKSNAESLNHFSLM</sequence>
<reference evidence="3 4" key="1">
    <citation type="submission" date="2016-10" db="EMBL/GenBank/DDBJ databases">
        <title>Reductive evolution of mitochondrial metabolism and differential evolution of invasion-related proteins in Cryptosporidium.</title>
        <authorList>
            <person name="Liu S."/>
            <person name="Roellig D.M."/>
            <person name="Guo Y."/>
            <person name="Li N."/>
            <person name="Frace M.A."/>
            <person name="Tang K."/>
            <person name="Zhang L."/>
            <person name="Feng Y."/>
            <person name="Xiao L."/>
        </authorList>
    </citation>
    <scope>NUCLEOTIDE SEQUENCE [LARGE SCALE GENOMIC DNA]</scope>
    <source>
        <strain evidence="3">39726</strain>
    </source>
</reference>
<dbReference type="RefSeq" id="XP_028875954.1">
    <property type="nucleotide sequence ID" value="XM_029017375.1"/>
</dbReference>
<dbReference type="AlphaFoldDB" id="A0A1J4MKR8"/>
<comment type="similarity">
    <text evidence="1">Belongs to the PITHD1 family.</text>
</comment>
<dbReference type="InterPro" id="IPR045099">
    <property type="entry name" value="PITH1-like"/>
</dbReference>
<dbReference type="PROSITE" id="PS51532">
    <property type="entry name" value="PITH"/>
    <property type="match status" value="1"/>
</dbReference>
<dbReference type="InterPro" id="IPR010400">
    <property type="entry name" value="PITH_dom"/>
</dbReference>
<dbReference type="SUPFAM" id="SSF49785">
    <property type="entry name" value="Galactose-binding domain-like"/>
    <property type="match status" value="1"/>
</dbReference>
<dbReference type="InterPro" id="IPR008979">
    <property type="entry name" value="Galactose-bd-like_sf"/>
</dbReference>
<dbReference type="Proteomes" id="UP000186176">
    <property type="component" value="Unassembled WGS sequence"/>
</dbReference>
<name>A0A1J4MKR8_9CRYT</name>
<dbReference type="Pfam" id="PF06201">
    <property type="entry name" value="PITH"/>
    <property type="match status" value="1"/>
</dbReference>